<evidence type="ECO:0000259" key="10">
    <source>
        <dbReference type="Pfam" id="PF13537"/>
    </source>
</evidence>
<dbReference type="PIRSF" id="PIRSF001589">
    <property type="entry name" value="Asn_synthetase_glu-h"/>
    <property type="match status" value="1"/>
</dbReference>
<reference evidence="11 12" key="1">
    <citation type="submission" date="2014-02" db="EMBL/GenBank/DDBJ databases">
        <authorList>
            <person name="Genoscope - CEA"/>
        </authorList>
    </citation>
    <scope>NUCLEOTIDE SEQUENCE [LARGE SCALE GENOMIC DNA]</scope>
    <source>
        <strain evidence="11 12">PCC 8005</strain>
    </source>
</reference>
<feature type="domain" description="Asparagine synthetase" evidence="9">
    <location>
        <begin position="238"/>
        <end position="584"/>
    </location>
</feature>
<keyword evidence="5" id="KW-0067">ATP-binding</keyword>
<evidence type="ECO:0000256" key="1">
    <source>
        <dbReference type="ARBA" id="ARBA00005187"/>
    </source>
</evidence>
<feature type="site" description="Important for beta-aspartyl-AMP intermediate formation" evidence="8">
    <location>
        <position position="362"/>
    </location>
</feature>
<evidence type="ECO:0000256" key="7">
    <source>
        <dbReference type="ARBA" id="ARBA00048741"/>
    </source>
</evidence>
<dbReference type="GO" id="GO:0005829">
    <property type="term" value="C:cytosol"/>
    <property type="evidence" value="ECO:0007669"/>
    <property type="project" value="TreeGrafter"/>
</dbReference>
<dbReference type="InterPro" id="IPR014729">
    <property type="entry name" value="Rossmann-like_a/b/a_fold"/>
</dbReference>
<gene>
    <name evidence="11" type="primary">asnB</name>
    <name evidence="11" type="ORF">ARTHRO_10061</name>
</gene>
<keyword evidence="6" id="KW-0028">Amino-acid biosynthesis</keyword>
<comment type="similarity">
    <text evidence="2">Belongs to the asparagine synthetase family.</text>
</comment>
<dbReference type="GO" id="GO:0004066">
    <property type="term" value="F:asparagine synthase (glutamine-hydrolyzing) activity"/>
    <property type="evidence" value="ECO:0007669"/>
    <property type="project" value="UniProtKB-EC"/>
</dbReference>
<proteinExistence type="inferred from homology"/>
<dbReference type="Gene3D" id="3.60.20.10">
    <property type="entry name" value="Glutamine Phosphoribosylpyrophosphate, subunit 1, domain 1"/>
    <property type="match status" value="1"/>
</dbReference>
<dbReference type="PANTHER" id="PTHR43284:SF1">
    <property type="entry name" value="ASPARAGINE SYNTHETASE"/>
    <property type="match status" value="1"/>
</dbReference>
<evidence type="ECO:0000256" key="5">
    <source>
        <dbReference type="ARBA" id="ARBA00022840"/>
    </source>
</evidence>
<evidence type="ECO:0000313" key="11">
    <source>
        <dbReference type="EMBL" id="CDM92388.1"/>
    </source>
</evidence>
<evidence type="ECO:0000313" key="12">
    <source>
        <dbReference type="Proteomes" id="UP000032946"/>
    </source>
</evidence>
<evidence type="ECO:0000256" key="6">
    <source>
        <dbReference type="ARBA" id="ARBA00022888"/>
    </source>
</evidence>
<dbReference type="InterPro" id="IPR006426">
    <property type="entry name" value="Asn_synth_AEB"/>
</dbReference>
<protein>
    <recommendedName>
        <fullName evidence="3">asparagine synthase (glutamine-hydrolyzing)</fullName>
        <ecNumber evidence="3">6.3.5.4</ecNumber>
    </recommendedName>
</protein>
<dbReference type="Pfam" id="PF13537">
    <property type="entry name" value="GATase_7"/>
    <property type="match status" value="1"/>
</dbReference>
<dbReference type="PANTHER" id="PTHR43284">
    <property type="entry name" value="ASPARAGINE SYNTHETASE (GLUTAMINE-HYDROLYZING)"/>
    <property type="match status" value="1"/>
</dbReference>
<sequence length="588" mass="67078">MSTPAKEFRLKCNLEQHLSLNMSFLSSWQLLKPRHRQRLPEPEIRPNWWVSLGNDITPSNEITWQEETIAIYQTQPIISLKQRFVIVGESSLINGDIDQLLDDLDHRDNIPEVLSELQGIFALVIWDRSQRRLWLARDAVGGRNLYYTINQGILRVAPRLRSLGKFHPQKLDYLALRDYLSCAFIPGEQTIWEGVKEVRPGTIHEWSDPGKSGKIQVYWQPEEQIGDRDQPLEYYSQKLRSLLNQVVAESLPIGEPVGAYLSGGLDSSAITALASKFHQQEVHTYSIHFGAEYPNELEFANLVAEHCQTQHHILEIQPETVWDNLAITMANLDDPIGDPLTVPNYLLGQVAKQDVGVILNGEGGDPCFGGPKNKPMLLYELYGNIYNHFPNRLTTYLESFKKCYPHLPELLKPEIWQQVKDAPSVFEPDLNSAQEYLNRLMLINIKFKGADHILTKVSNMTSAAGLEGRSPLFDQRVVDLSLQVPPVYKLSAANEKAVLKAAVTDVLPASIIYRPKSGMRVPVGSWFYHHWQQRTQALLFNKNAAIAPYINQKFIKELFNPQSPAYQKFGIKLWLLVSLEIWLQTQKN</sequence>
<dbReference type="GO" id="GO:0005524">
    <property type="term" value="F:ATP binding"/>
    <property type="evidence" value="ECO:0007669"/>
    <property type="project" value="UniProtKB-KW"/>
</dbReference>
<evidence type="ECO:0000256" key="3">
    <source>
        <dbReference type="ARBA" id="ARBA00012737"/>
    </source>
</evidence>
<comment type="catalytic activity">
    <reaction evidence="7">
        <text>L-aspartate + L-glutamine + ATP + H2O = L-asparagine + L-glutamate + AMP + diphosphate + H(+)</text>
        <dbReference type="Rhea" id="RHEA:12228"/>
        <dbReference type="ChEBI" id="CHEBI:15377"/>
        <dbReference type="ChEBI" id="CHEBI:15378"/>
        <dbReference type="ChEBI" id="CHEBI:29985"/>
        <dbReference type="ChEBI" id="CHEBI:29991"/>
        <dbReference type="ChEBI" id="CHEBI:30616"/>
        <dbReference type="ChEBI" id="CHEBI:33019"/>
        <dbReference type="ChEBI" id="CHEBI:58048"/>
        <dbReference type="ChEBI" id="CHEBI:58359"/>
        <dbReference type="ChEBI" id="CHEBI:456215"/>
        <dbReference type="EC" id="6.3.5.4"/>
    </reaction>
</comment>
<accession>A0A9P1NWC3</accession>
<evidence type="ECO:0000256" key="8">
    <source>
        <dbReference type="PIRSR" id="PIRSR001589-3"/>
    </source>
</evidence>
<dbReference type="InterPro" id="IPR001962">
    <property type="entry name" value="Asn_synthase"/>
</dbReference>
<feature type="domain" description="Glutamine amidotransferase type-2" evidence="10">
    <location>
        <begin position="94"/>
        <end position="163"/>
    </location>
</feature>
<evidence type="ECO:0000256" key="2">
    <source>
        <dbReference type="ARBA" id="ARBA00005752"/>
    </source>
</evidence>
<dbReference type="GO" id="GO:0006529">
    <property type="term" value="P:asparagine biosynthetic process"/>
    <property type="evidence" value="ECO:0007669"/>
    <property type="project" value="UniProtKB-KW"/>
</dbReference>
<dbReference type="AlphaFoldDB" id="A0A9P1NWC3"/>
<comment type="pathway">
    <text evidence="1">Amino-acid biosynthesis; L-asparagine biosynthesis; L-asparagine from L-aspartate (L-Gln route): step 1/1.</text>
</comment>
<dbReference type="InterPro" id="IPR029055">
    <property type="entry name" value="Ntn_hydrolases_N"/>
</dbReference>
<dbReference type="InterPro" id="IPR017932">
    <property type="entry name" value="GATase_2_dom"/>
</dbReference>
<dbReference type="InterPro" id="IPR051786">
    <property type="entry name" value="ASN_synthetase/amidase"/>
</dbReference>
<keyword evidence="6" id="KW-0061">Asparagine biosynthesis</keyword>
<dbReference type="SUPFAM" id="SSF52402">
    <property type="entry name" value="Adenine nucleotide alpha hydrolases-like"/>
    <property type="match status" value="1"/>
</dbReference>
<dbReference type="Gene3D" id="3.40.50.620">
    <property type="entry name" value="HUPs"/>
    <property type="match status" value="1"/>
</dbReference>
<evidence type="ECO:0000259" key="9">
    <source>
        <dbReference type="Pfam" id="PF00733"/>
    </source>
</evidence>
<dbReference type="Pfam" id="PF00733">
    <property type="entry name" value="Asn_synthase"/>
    <property type="match status" value="1"/>
</dbReference>
<dbReference type="EC" id="6.3.5.4" evidence="3"/>
<dbReference type="Proteomes" id="UP000032946">
    <property type="component" value="Chromosome"/>
</dbReference>
<dbReference type="CDD" id="cd01991">
    <property type="entry name" value="Asn_synthase_B_C"/>
    <property type="match status" value="1"/>
</dbReference>
<keyword evidence="12" id="KW-1185">Reference proteome</keyword>
<evidence type="ECO:0000256" key="4">
    <source>
        <dbReference type="ARBA" id="ARBA00022741"/>
    </source>
</evidence>
<name>A0A9P1NWC3_9CYAN</name>
<dbReference type="SUPFAM" id="SSF56235">
    <property type="entry name" value="N-terminal nucleophile aminohydrolases (Ntn hydrolases)"/>
    <property type="match status" value="1"/>
</dbReference>
<organism evidence="11 12">
    <name type="scientific">Limnospira indica PCC 8005</name>
    <dbReference type="NCBI Taxonomy" id="376219"/>
    <lineage>
        <taxon>Bacteria</taxon>
        <taxon>Bacillati</taxon>
        <taxon>Cyanobacteriota</taxon>
        <taxon>Cyanophyceae</taxon>
        <taxon>Oscillatoriophycideae</taxon>
        <taxon>Oscillatoriales</taxon>
        <taxon>Sirenicapillariaceae</taxon>
        <taxon>Limnospira</taxon>
    </lineage>
</organism>
<dbReference type="EMBL" id="FO818640">
    <property type="protein sequence ID" value="CDM92388.1"/>
    <property type="molecule type" value="Genomic_DNA"/>
</dbReference>
<keyword evidence="11" id="KW-0436">Ligase</keyword>
<keyword evidence="4" id="KW-0547">Nucleotide-binding</keyword>